<dbReference type="AlphaFoldDB" id="A0A2N9IFU3"/>
<organism evidence="2">
    <name type="scientific">Fagus sylvatica</name>
    <name type="common">Beechnut</name>
    <dbReference type="NCBI Taxonomy" id="28930"/>
    <lineage>
        <taxon>Eukaryota</taxon>
        <taxon>Viridiplantae</taxon>
        <taxon>Streptophyta</taxon>
        <taxon>Embryophyta</taxon>
        <taxon>Tracheophyta</taxon>
        <taxon>Spermatophyta</taxon>
        <taxon>Magnoliopsida</taxon>
        <taxon>eudicotyledons</taxon>
        <taxon>Gunneridae</taxon>
        <taxon>Pentapetalae</taxon>
        <taxon>rosids</taxon>
        <taxon>fabids</taxon>
        <taxon>Fagales</taxon>
        <taxon>Fagaceae</taxon>
        <taxon>Fagus</taxon>
    </lineage>
</organism>
<feature type="region of interest" description="Disordered" evidence="1">
    <location>
        <begin position="1"/>
        <end position="42"/>
    </location>
</feature>
<reference evidence="2" key="1">
    <citation type="submission" date="2018-02" db="EMBL/GenBank/DDBJ databases">
        <authorList>
            <person name="Cohen D.B."/>
            <person name="Kent A.D."/>
        </authorList>
    </citation>
    <scope>NUCLEOTIDE SEQUENCE</scope>
</reference>
<feature type="compositionally biased region" description="Basic and acidic residues" evidence="1">
    <location>
        <begin position="1"/>
        <end position="10"/>
    </location>
</feature>
<gene>
    <name evidence="2" type="ORF">FSB_LOCUS52549</name>
</gene>
<name>A0A2N9IFU3_FAGSY</name>
<feature type="compositionally biased region" description="Basic and acidic residues" evidence="1">
    <location>
        <begin position="30"/>
        <end position="39"/>
    </location>
</feature>
<evidence type="ECO:0000256" key="1">
    <source>
        <dbReference type="SAM" id="MobiDB-lite"/>
    </source>
</evidence>
<protein>
    <submittedName>
        <fullName evidence="2">Uncharacterized protein</fullName>
    </submittedName>
</protein>
<proteinExistence type="predicted"/>
<evidence type="ECO:0000313" key="2">
    <source>
        <dbReference type="EMBL" id="SPD24667.1"/>
    </source>
</evidence>
<sequence length="167" mass="18300">MPPANRELHVRSRSRHLSNAPGPARQLTASRKDSVHEGDCPGGKSRTVGKLALPTFASFPIVIPARPGKILAIREFHVVHGCVFFPTHPGSRINLLRVRKTLRASAATSVGKFRKFQHNLISSSCFYARGRRSSLISDFDDLGIIRKLALPFCAPTPEKIPGVKMGL</sequence>
<dbReference type="EMBL" id="OIVN01005971">
    <property type="protein sequence ID" value="SPD24667.1"/>
    <property type="molecule type" value="Genomic_DNA"/>
</dbReference>
<accession>A0A2N9IFU3</accession>